<dbReference type="GO" id="GO:0032259">
    <property type="term" value="P:methylation"/>
    <property type="evidence" value="ECO:0007669"/>
    <property type="project" value="UniProtKB-KW"/>
</dbReference>
<dbReference type="AlphaFoldDB" id="A0A7X2TF67"/>
<dbReference type="Proteomes" id="UP000461880">
    <property type="component" value="Unassembled WGS sequence"/>
</dbReference>
<organism evidence="2 3">
    <name type="scientific">Stecheria intestinalis</name>
    <dbReference type="NCBI Taxonomy" id="2606630"/>
    <lineage>
        <taxon>Bacteria</taxon>
        <taxon>Bacillati</taxon>
        <taxon>Bacillota</taxon>
        <taxon>Erysipelotrichia</taxon>
        <taxon>Erysipelotrichales</taxon>
        <taxon>Erysipelotrichaceae</taxon>
        <taxon>Stecheria</taxon>
    </lineage>
</organism>
<dbReference type="GO" id="GO:0008757">
    <property type="term" value="F:S-adenosylmethionine-dependent methyltransferase activity"/>
    <property type="evidence" value="ECO:0007669"/>
    <property type="project" value="UniProtKB-ARBA"/>
</dbReference>
<dbReference type="Gene3D" id="3.40.50.150">
    <property type="entry name" value="Vaccinia Virus protein VP39"/>
    <property type="match status" value="1"/>
</dbReference>
<dbReference type="PANTHER" id="PTHR47739:SF1">
    <property type="entry name" value="TRNA1(VAL) (ADENINE(37)-N6)-METHYLTRANSFERASE"/>
    <property type="match status" value="1"/>
</dbReference>
<dbReference type="Pfam" id="PF05175">
    <property type="entry name" value="MTS"/>
    <property type="match status" value="1"/>
</dbReference>
<name>A0A7X2TF67_9FIRM</name>
<dbReference type="CDD" id="cd02440">
    <property type="entry name" value="AdoMet_MTases"/>
    <property type="match status" value="1"/>
</dbReference>
<dbReference type="PANTHER" id="PTHR47739">
    <property type="entry name" value="TRNA1(VAL) (ADENINE(37)-N6)-METHYLTRANSFERASE"/>
    <property type="match status" value="1"/>
</dbReference>
<keyword evidence="3" id="KW-1185">Reference proteome</keyword>
<reference evidence="2 3" key="1">
    <citation type="submission" date="2019-08" db="EMBL/GenBank/DDBJ databases">
        <title>In-depth cultivation of the pig gut microbiome towards novel bacterial diversity and tailored functional studies.</title>
        <authorList>
            <person name="Wylensek D."/>
            <person name="Hitch T.C.A."/>
            <person name="Clavel T."/>
        </authorList>
    </citation>
    <scope>NUCLEOTIDE SEQUENCE [LARGE SCALE GENOMIC DNA]</scope>
    <source>
        <strain evidence="2 3">Oil+RF-744-GAM-WT-6</strain>
    </source>
</reference>
<dbReference type="InterPro" id="IPR007848">
    <property type="entry name" value="Small_mtfrase_dom"/>
</dbReference>
<keyword evidence="2" id="KW-0808">Transferase</keyword>
<gene>
    <name evidence="2" type="ORF">FYJ51_00735</name>
</gene>
<dbReference type="EMBL" id="VUMN01000001">
    <property type="protein sequence ID" value="MSS57438.1"/>
    <property type="molecule type" value="Genomic_DNA"/>
</dbReference>
<sequence>MPAMAWYQKSEKARCSGSNCLSRMSRKTWRSQPMKPDYLPGTPYSLIQPEGMYHMNSDTELLGRFLKIRHKDTVLDIGTHTGALLMYAGMHEPSALYGIDLFPEVLEAASENLKHAGMHAELSAVRVQDYQHDPFDVVISNPPYFRTADPDLKNEDPIRSAARHESFLPLEDLFLHASRLTRDHGTFFLVHRSERLPELFRLAEGNHFHPSRMRIAYDHAGGRARTVLLEFRKGTAPQLSIESPAWLDDRTSF</sequence>
<dbReference type="GO" id="GO:0008170">
    <property type="term" value="F:N-methyltransferase activity"/>
    <property type="evidence" value="ECO:0007669"/>
    <property type="project" value="UniProtKB-ARBA"/>
</dbReference>
<dbReference type="GO" id="GO:0003676">
    <property type="term" value="F:nucleic acid binding"/>
    <property type="evidence" value="ECO:0007669"/>
    <property type="project" value="InterPro"/>
</dbReference>
<evidence type="ECO:0000313" key="3">
    <source>
        <dbReference type="Proteomes" id="UP000461880"/>
    </source>
</evidence>
<dbReference type="InterPro" id="IPR029063">
    <property type="entry name" value="SAM-dependent_MTases_sf"/>
</dbReference>
<feature type="domain" description="Methyltransferase small" evidence="1">
    <location>
        <begin position="57"/>
        <end position="149"/>
    </location>
</feature>
<dbReference type="SUPFAM" id="SSF53335">
    <property type="entry name" value="S-adenosyl-L-methionine-dependent methyltransferases"/>
    <property type="match status" value="1"/>
</dbReference>
<dbReference type="PROSITE" id="PS00092">
    <property type="entry name" value="N6_MTASE"/>
    <property type="match status" value="1"/>
</dbReference>
<evidence type="ECO:0000259" key="1">
    <source>
        <dbReference type="Pfam" id="PF05175"/>
    </source>
</evidence>
<proteinExistence type="predicted"/>
<accession>A0A7X2TF67</accession>
<comment type="caution">
    <text evidence="2">The sequence shown here is derived from an EMBL/GenBank/DDBJ whole genome shotgun (WGS) entry which is preliminary data.</text>
</comment>
<dbReference type="InterPro" id="IPR002052">
    <property type="entry name" value="DNA_methylase_N6_adenine_CS"/>
</dbReference>
<dbReference type="InterPro" id="IPR050210">
    <property type="entry name" value="tRNA_Adenine-N(6)_MTase"/>
</dbReference>
<protein>
    <submittedName>
        <fullName evidence="2">Methyltransferase</fullName>
    </submittedName>
</protein>
<evidence type="ECO:0000313" key="2">
    <source>
        <dbReference type="EMBL" id="MSS57438.1"/>
    </source>
</evidence>
<keyword evidence="2" id="KW-0489">Methyltransferase</keyword>